<dbReference type="Pfam" id="PF04365">
    <property type="entry name" value="BrnT_toxin"/>
    <property type="match status" value="1"/>
</dbReference>
<dbReference type="InterPro" id="IPR007460">
    <property type="entry name" value="BrnT_toxin"/>
</dbReference>
<dbReference type="Gene3D" id="3.10.450.530">
    <property type="entry name" value="Ribonuclease toxin, BrnT, of type II toxin-antitoxin system"/>
    <property type="match status" value="1"/>
</dbReference>
<reference evidence="2" key="2">
    <citation type="journal article" date="2014" name="ISME J.">
        <title>Microbial stratification in low pH oxic and suboxic macroscopic growths along an acid mine drainage.</title>
        <authorList>
            <person name="Mendez-Garcia C."/>
            <person name="Mesa V."/>
            <person name="Sprenger R.R."/>
            <person name="Richter M."/>
            <person name="Diez M.S."/>
            <person name="Solano J."/>
            <person name="Bargiela R."/>
            <person name="Golyshina O.V."/>
            <person name="Manteca A."/>
            <person name="Ramos J.L."/>
            <person name="Gallego J.R."/>
            <person name="Llorente I."/>
            <person name="Martins Dos Santos V.A."/>
            <person name="Jensen O.N."/>
            <person name="Pelaez A.I."/>
            <person name="Sanchez J."/>
            <person name="Ferrer M."/>
        </authorList>
    </citation>
    <scope>NUCLEOTIDE SEQUENCE</scope>
</reference>
<protein>
    <submittedName>
        <fullName evidence="2">Protein containing DUF497</fullName>
    </submittedName>
</protein>
<dbReference type="InterPro" id="IPR038573">
    <property type="entry name" value="BrnT_sf"/>
</dbReference>
<feature type="region of interest" description="Disordered" evidence="1">
    <location>
        <begin position="19"/>
        <end position="43"/>
    </location>
</feature>
<reference evidence="2" key="1">
    <citation type="submission" date="2013-08" db="EMBL/GenBank/DDBJ databases">
        <authorList>
            <person name="Mendez C."/>
            <person name="Richter M."/>
            <person name="Ferrer M."/>
            <person name="Sanchez J."/>
        </authorList>
    </citation>
    <scope>NUCLEOTIDE SEQUENCE</scope>
</reference>
<name>T1BC86_9ZZZZ</name>
<dbReference type="AlphaFoldDB" id="T1BC86"/>
<evidence type="ECO:0000313" key="2">
    <source>
        <dbReference type="EMBL" id="EQD70541.1"/>
    </source>
</evidence>
<comment type="caution">
    <text evidence="2">The sequence shown here is derived from an EMBL/GenBank/DDBJ whole genome shotgun (WGS) entry which is preliminary data.</text>
</comment>
<accession>T1BC86</accession>
<sequence length="89" mass="10259">MFVWDEADLDHIWRHGPESSEFEEALDDPRRRSEPAYNSRGKRRWAMPGATESGGILFVVFAKKGRGIRVVTARPATDRERRRYQRGGG</sequence>
<evidence type="ECO:0000256" key="1">
    <source>
        <dbReference type="SAM" id="MobiDB-lite"/>
    </source>
</evidence>
<gene>
    <name evidence="2" type="ORF">B1A_06249</name>
</gene>
<organism evidence="2">
    <name type="scientific">mine drainage metagenome</name>
    <dbReference type="NCBI Taxonomy" id="410659"/>
    <lineage>
        <taxon>unclassified sequences</taxon>
        <taxon>metagenomes</taxon>
        <taxon>ecological metagenomes</taxon>
    </lineage>
</organism>
<dbReference type="EMBL" id="AUZX01004544">
    <property type="protein sequence ID" value="EQD70541.1"/>
    <property type="molecule type" value="Genomic_DNA"/>
</dbReference>
<proteinExistence type="predicted"/>